<evidence type="ECO:0000313" key="3">
    <source>
        <dbReference type="EMBL" id="EAI5408333.1"/>
    </source>
</evidence>
<evidence type="ECO:0000259" key="2">
    <source>
        <dbReference type="Pfam" id="PF13847"/>
    </source>
</evidence>
<dbReference type="InterPro" id="IPR029063">
    <property type="entry name" value="SAM-dependent_MTases_sf"/>
</dbReference>
<dbReference type="InterPro" id="IPR050723">
    <property type="entry name" value="CFA/CMAS"/>
</dbReference>
<dbReference type="PANTHER" id="PTHR43667:SF2">
    <property type="entry name" value="FATTY ACID C-METHYL TRANSFERASE"/>
    <property type="match status" value="1"/>
</dbReference>
<keyword evidence="4" id="KW-0489">Methyltransferase</keyword>
<organism evidence="4">
    <name type="scientific">Campylobacter fetus</name>
    <dbReference type="NCBI Taxonomy" id="196"/>
    <lineage>
        <taxon>Bacteria</taxon>
        <taxon>Pseudomonadati</taxon>
        <taxon>Campylobacterota</taxon>
        <taxon>Epsilonproteobacteria</taxon>
        <taxon>Campylobacterales</taxon>
        <taxon>Campylobacteraceae</taxon>
        <taxon>Campylobacter</taxon>
    </lineage>
</organism>
<dbReference type="InterPro" id="IPR018773">
    <property type="entry name" value="MeTrfase_reg_dom_prd"/>
</dbReference>
<dbReference type="EMBL" id="AABQDW010000010">
    <property type="protein sequence ID" value="EAI5408333.1"/>
    <property type="molecule type" value="Genomic_DNA"/>
</dbReference>
<dbReference type="SUPFAM" id="SSF53335">
    <property type="entry name" value="S-adenosyl-L-methionine-dependent methyltransferases"/>
    <property type="match status" value="1"/>
</dbReference>
<proteinExistence type="predicted"/>
<dbReference type="Gene3D" id="3.40.50.150">
    <property type="entry name" value="Vaccinia Virus protein VP39"/>
    <property type="match status" value="1"/>
</dbReference>
<dbReference type="EMBL" id="AACCXM010000006">
    <property type="protein sequence ID" value="EAK0469165.1"/>
    <property type="molecule type" value="Genomic_DNA"/>
</dbReference>
<protein>
    <submittedName>
        <fullName evidence="4">Methyltransferase domain-containing protein</fullName>
    </submittedName>
</protein>
<dbReference type="PANTHER" id="PTHR43667">
    <property type="entry name" value="CYCLOPROPANE-FATTY-ACYL-PHOSPHOLIPID SYNTHASE"/>
    <property type="match status" value="1"/>
</dbReference>
<feature type="domain" description="Methyltransferase regulatory" evidence="1">
    <location>
        <begin position="228"/>
        <end position="310"/>
    </location>
</feature>
<dbReference type="RefSeq" id="WP_065844020.1">
    <property type="nucleotide sequence ID" value="NZ_AABUZP020000015.1"/>
</dbReference>
<dbReference type="Proteomes" id="UP000557842">
    <property type="component" value="Unassembled WGS sequence"/>
</dbReference>
<keyword evidence="4" id="KW-0808">Transferase</keyword>
<name>A0A5L4J1X8_CAMFE</name>
<dbReference type="Pfam" id="PF13847">
    <property type="entry name" value="Methyltransf_31"/>
    <property type="match status" value="1"/>
</dbReference>
<dbReference type="GO" id="GO:0008168">
    <property type="term" value="F:methyltransferase activity"/>
    <property type="evidence" value="ECO:0007669"/>
    <property type="project" value="UniProtKB-KW"/>
</dbReference>
<comment type="caution">
    <text evidence="4">The sequence shown here is derived from an EMBL/GenBank/DDBJ whole genome shotgun (WGS) entry which is preliminary data.</text>
</comment>
<reference evidence="4 5" key="1">
    <citation type="submission" date="2018-05" db="EMBL/GenBank/DDBJ databases">
        <authorList>
            <consortium name="PulseNet: The National Subtyping Network for Foodborne Disease Surveillance"/>
            <person name="Tarr C.L."/>
            <person name="Trees E."/>
            <person name="Katz L.S."/>
            <person name="Carleton-Romer H.A."/>
            <person name="Stroika S."/>
            <person name="Kucerova Z."/>
            <person name="Roache K.F."/>
            <person name="Sabol A.L."/>
            <person name="Besser J."/>
            <person name="Gerner-Smidt P."/>
        </authorList>
    </citation>
    <scope>NUCLEOTIDE SEQUENCE</scope>
    <source>
        <strain evidence="3 5">2016D-0221</strain>
        <strain evidence="4">D4313</strain>
    </source>
</reference>
<dbReference type="InterPro" id="IPR025714">
    <property type="entry name" value="Methyltranfer_dom"/>
</dbReference>
<sequence length="521" mass="59490">MINDLIKASYDEVLYRSNSYNMTCIDRLYELAKMHGLSPRNPDNARVLEIGCASGGNIMGQAINHPNSHFIGIDLSDEQVKIGKEAICSIGIKNIELITMDICDLISIYKDKLSFDYIIVHGVYSWVPNEVRAAILESSRELLDDDGVALISYNTYPGWKINEITRDFMRFSAVNSDKQDKLQAALNALKFEKAAYASTKISPEQTYQILTRELKLDTINQIEETKDKAYLYHEYLEIFNQPFYLSDFVADLEDFSLCYIADMQFHFSYDEFVNQSVKEYAKLAYPDRISKDQMFDFLNSTKFRSSLITKKQNEQKLVFDDDSILKNISDFHLVLTSQAPQLADRAKGLSLEPFAKTLVESYPGSISVKDALNLVAPSELIRHIYDIIAVTNSLIVSHKSICDIYYKPGISKLKEEYIAYIGYFINTNSEALSCATPMNFILGLNNIEMEILLMFDGKNSLKDITKFLSSKFKKLKLVPTIEKDGITKTLKESKEQEQYFKDAVEALAKYARTNYLLENIL</sequence>
<evidence type="ECO:0000313" key="5">
    <source>
        <dbReference type="Proteomes" id="UP000557842"/>
    </source>
</evidence>
<evidence type="ECO:0000313" key="4">
    <source>
        <dbReference type="EMBL" id="EAK0469165.1"/>
    </source>
</evidence>
<gene>
    <name evidence="4" type="ORF">AAH24_07310</name>
    <name evidence="3" type="ORF">BVH53_06435</name>
</gene>
<dbReference type="CDD" id="cd02440">
    <property type="entry name" value="AdoMet_MTases"/>
    <property type="match status" value="1"/>
</dbReference>
<feature type="domain" description="Methyltransferase" evidence="2">
    <location>
        <begin position="43"/>
        <end position="208"/>
    </location>
</feature>
<dbReference type="GO" id="GO:0032259">
    <property type="term" value="P:methylation"/>
    <property type="evidence" value="ECO:0007669"/>
    <property type="project" value="UniProtKB-KW"/>
</dbReference>
<accession>A0A5L4J1X8</accession>
<dbReference type="Pfam" id="PF10119">
    <property type="entry name" value="MethyTransf_Reg"/>
    <property type="match status" value="1"/>
</dbReference>
<dbReference type="AlphaFoldDB" id="A0A5L4J1X8"/>
<evidence type="ECO:0000259" key="1">
    <source>
        <dbReference type="Pfam" id="PF10119"/>
    </source>
</evidence>